<evidence type="ECO:0000313" key="11">
    <source>
        <dbReference type="EMBL" id="CAK0784997.1"/>
    </source>
</evidence>
<keyword evidence="12" id="KW-1185">Reference proteome</keyword>
<keyword evidence="6 9" id="KW-0408">Iron</keyword>
<dbReference type="PANTHER" id="PTHR10949">
    <property type="entry name" value="LIPOYL SYNTHASE"/>
    <property type="match status" value="1"/>
</dbReference>
<evidence type="ECO:0000256" key="6">
    <source>
        <dbReference type="ARBA" id="ARBA00023004"/>
    </source>
</evidence>
<dbReference type="AlphaFoldDB" id="A0AAV1ICZ8"/>
<evidence type="ECO:0000256" key="4">
    <source>
        <dbReference type="ARBA" id="ARBA00022691"/>
    </source>
</evidence>
<feature type="binding site" evidence="9">
    <location>
        <position position="111"/>
    </location>
    <ligand>
        <name>[4Fe-4S] cluster</name>
        <dbReference type="ChEBI" id="CHEBI:49883"/>
        <label>1</label>
    </ligand>
</feature>
<dbReference type="SFLD" id="SFLDF00271">
    <property type="entry name" value="lipoyl_synthase"/>
    <property type="match status" value="1"/>
</dbReference>
<evidence type="ECO:0000256" key="1">
    <source>
        <dbReference type="ARBA" id="ARBA00004173"/>
    </source>
</evidence>
<dbReference type="GO" id="GO:0051539">
    <property type="term" value="F:4 iron, 4 sulfur cluster binding"/>
    <property type="evidence" value="ECO:0007669"/>
    <property type="project" value="UniProtKB-UniRule"/>
</dbReference>
<dbReference type="NCBIfam" id="NF009544">
    <property type="entry name" value="PRK12928.1"/>
    <property type="match status" value="1"/>
</dbReference>
<organism evidence="11 12">
    <name type="scientific">Coccomyxa viridis</name>
    <dbReference type="NCBI Taxonomy" id="1274662"/>
    <lineage>
        <taxon>Eukaryota</taxon>
        <taxon>Viridiplantae</taxon>
        <taxon>Chlorophyta</taxon>
        <taxon>core chlorophytes</taxon>
        <taxon>Trebouxiophyceae</taxon>
        <taxon>Trebouxiophyceae incertae sedis</taxon>
        <taxon>Coccomyxaceae</taxon>
        <taxon>Coccomyxa</taxon>
    </lineage>
</organism>
<comment type="subcellular location">
    <subcellularLocation>
        <location evidence="1 9">Mitochondrion</location>
    </subcellularLocation>
</comment>
<comment type="catalytic activity">
    <reaction evidence="8 9">
        <text>[[Fe-S] cluster scaffold protein carrying a second [4Fe-4S](2+) cluster] + N(6)-octanoyl-L-lysyl-[protein] + 2 oxidized [2Fe-2S]-[ferredoxin] + 2 S-adenosyl-L-methionine + 4 H(+) = [[Fe-S] cluster scaffold protein] + N(6)-[(R)-dihydrolipoyl]-L-lysyl-[protein] + 4 Fe(3+) + 2 hydrogen sulfide + 2 5'-deoxyadenosine + 2 L-methionine + 2 reduced [2Fe-2S]-[ferredoxin]</text>
        <dbReference type="Rhea" id="RHEA:16585"/>
        <dbReference type="Rhea" id="RHEA-COMP:9928"/>
        <dbReference type="Rhea" id="RHEA-COMP:10000"/>
        <dbReference type="Rhea" id="RHEA-COMP:10001"/>
        <dbReference type="Rhea" id="RHEA-COMP:10475"/>
        <dbReference type="Rhea" id="RHEA-COMP:14568"/>
        <dbReference type="Rhea" id="RHEA-COMP:14569"/>
        <dbReference type="ChEBI" id="CHEBI:15378"/>
        <dbReference type="ChEBI" id="CHEBI:17319"/>
        <dbReference type="ChEBI" id="CHEBI:29034"/>
        <dbReference type="ChEBI" id="CHEBI:29919"/>
        <dbReference type="ChEBI" id="CHEBI:33722"/>
        <dbReference type="ChEBI" id="CHEBI:33737"/>
        <dbReference type="ChEBI" id="CHEBI:33738"/>
        <dbReference type="ChEBI" id="CHEBI:57844"/>
        <dbReference type="ChEBI" id="CHEBI:59789"/>
        <dbReference type="ChEBI" id="CHEBI:78809"/>
        <dbReference type="ChEBI" id="CHEBI:83100"/>
        <dbReference type="EC" id="2.8.1.8"/>
    </reaction>
</comment>
<evidence type="ECO:0000256" key="2">
    <source>
        <dbReference type="ARBA" id="ARBA00022485"/>
    </source>
</evidence>
<dbReference type="SMART" id="SM00729">
    <property type="entry name" value="Elp3"/>
    <property type="match status" value="1"/>
</dbReference>
<keyword evidence="4 9" id="KW-0949">S-adenosyl-L-methionine</keyword>
<dbReference type="NCBIfam" id="TIGR00510">
    <property type="entry name" value="lipA"/>
    <property type="match status" value="1"/>
</dbReference>
<proteinExistence type="inferred from homology"/>
<dbReference type="EC" id="2.8.1.8" evidence="9"/>
<name>A0AAV1ICZ8_9CHLO</name>
<dbReference type="InterPro" id="IPR006638">
    <property type="entry name" value="Elp3/MiaA/NifB-like_rSAM"/>
</dbReference>
<keyword evidence="9" id="KW-0496">Mitochondrion</keyword>
<evidence type="ECO:0000259" key="10">
    <source>
        <dbReference type="PROSITE" id="PS51918"/>
    </source>
</evidence>
<dbReference type="PIRSF" id="PIRSF005963">
    <property type="entry name" value="Lipoyl_synth"/>
    <property type="match status" value="1"/>
</dbReference>
<dbReference type="Proteomes" id="UP001314263">
    <property type="component" value="Unassembled WGS sequence"/>
</dbReference>
<feature type="binding site" evidence="9">
    <location>
        <position position="142"/>
    </location>
    <ligand>
        <name>[4Fe-4S] cluster</name>
        <dbReference type="ChEBI" id="CHEBI:49883"/>
        <label>2</label>
        <note>4Fe-4S-S-AdoMet</note>
    </ligand>
</feature>
<comment type="similarity">
    <text evidence="9">Belongs to the radical SAM superfamily. Lipoyl synthase family.</text>
</comment>
<keyword evidence="2 9" id="KW-0004">4Fe-4S</keyword>
<keyword evidence="5 9" id="KW-0479">Metal-binding</keyword>
<feature type="binding site" evidence="9">
    <location>
        <position position="116"/>
    </location>
    <ligand>
        <name>[4Fe-4S] cluster</name>
        <dbReference type="ChEBI" id="CHEBI:49883"/>
        <label>1</label>
    </ligand>
</feature>
<dbReference type="GO" id="GO:0016992">
    <property type="term" value="F:lipoate synthase activity"/>
    <property type="evidence" value="ECO:0007669"/>
    <property type="project" value="UniProtKB-UniRule"/>
</dbReference>
<dbReference type="Pfam" id="PF16881">
    <property type="entry name" value="LIAS_N"/>
    <property type="match status" value="1"/>
</dbReference>
<feature type="binding site" evidence="9">
    <location>
        <position position="146"/>
    </location>
    <ligand>
        <name>[4Fe-4S] cluster</name>
        <dbReference type="ChEBI" id="CHEBI:49883"/>
        <label>2</label>
        <note>4Fe-4S-S-AdoMet</note>
    </ligand>
</feature>
<dbReference type="EMBL" id="CAUYUE010000011">
    <property type="protein sequence ID" value="CAK0784997.1"/>
    <property type="molecule type" value="Genomic_DNA"/>
</dbReference>
<dbReference type="GO" id="GO:0005739">
    <property type="term" value="C:mitochondrion"/>
    <property type="evidence" value="ECO:0007669"/>
    <property type="project" value="UniProtKB-SubCell"/>
</dbReference>
<accession>A0AAV1ICZ8</accession>
<protein>
    <recommendedName>
        <fullName evidence="9">Lipoyl synthase, mitochondrial</fullName>
        <ecNumber evidence="9">2.8.1.8</ecNumber>
    </recommendedName>
    <alternativeName>
        <fullName evidence="9">Lipoate synthase</fullName>
        <shortName evidence="9">LS</shortName>
        <shortName evidence="9">Lip-syn</shortName>
    </alternativeName>
    <alternativeName>
        <fullName evidence="9">Lipoic acid synthase</fullName>
    </alternativeName>
</protein>
<dbReference type="InterPro" id="IPR013785">
    <property type="entry name" value="Aldolase_TIM"/>
</dbReference>
<evidence type="ECO:0000313" key="12">
    <source>
        <dbReference type="Proteomes" id="UP001314263"/>
    </source>
</evidence>
<evidence type="ECO:0000256" key="8">
    <source>
        <dbReference type="ARBA" id="ARBA00047326"/>
    </source>
</evidence>
<gene>
    <name evidence="11" type="primary">LIP1</name>
    <name evidence="11" type="ORF">CVIRNUC_008202</name>
</gene>
<sequence>MQLPHRRCAQQALQYARLISHSHASTAATANVQESAATSLESLRTRLAEGPALQDFLSTPEATIPGGYSVPAPHWKEKVRKPDWLKRSVPGGDKYVDIKSKLRELKLHTVCEEARCPNIGECWGGGDGHTATATIMLMGDTCTRGCRFCAVKTSRAPPPLDPDEPENTAKAVAAWGIDYVVLTSVDRDDLPDGGAAHISATIRKLKEKTDGKLLVEALVPDFQGDTGSVELIARSGLDVYAHNVETVPRLQSVVRDRRANWEQSLSTLRAAKASGARITKTSLMLGCGEQPAEVIAAMQELRDNGVDVVTLGQYMRPTKRHMPVVDFVTPEAFSGYESSAKNMGFVYAAAGPMVRSSYRAGEFYLSSVLRRDSQDEAASG</sequence>
<dbReference type="InterPro" id="IPR003698">
    <property type="entry name" value="Lipoyl_synth"/>
</dbReference>
<comment type="function">
    <text evidence="9">Catalyzes the radical-mediated insertion of two sulfur atoms into the C-6 and C-8 positions of the octanoyl moiety bound to the lipoyl domains of lipoate-dependent enzymes, thereby converting the octanoylated domains into lipoylated derivatives.</text>
</comment>
<comment type="pathway">
    <text evidence="9">Protein modification; protein lipoylation via endogenous pathway; protein N(6)-(lipoyl)lysine from octanoyl-[acyl-carrier-protein]: step 2/2.</text>
</comment>
<feature type="binding site" evidence="9">
    <location>
        <position position="357"/>
    </location>
    <ligand>
        <name>[4Fe-4S] cluster</name>
        <dbReference type="ChEBI" id="CHEBI:49883"/>
        <label>1</label>
    </ligand>
</feature>
<keyword evidence="7 9" id="KW-0411">Iron-sulfur</keyword>
<evidence type="ECO:0000256" key="7">
    <source>
        <dbReference type="ARBA" id="ARBA00023014"/>
    </source>
</evidence>
<dbReference type="HAMAP" id="MF_00206">
    <property type="entry name" value="Lipoyl_synth"/>
    <property type="match status" value="1"/>
</dbReference>
<comment type="caution">
    <text evidence="11">The sequence shown here is derived from an EMBL/GenBank/DDBJ whole genome shotgun (WGS) entry which is preliminary data.</text>
</comment>
<dbReference type="Gene3D" id="3.20.20.70">
    <property type="entry name" value="Aldolase class I"/>
    <property type="match status" value="1"/>
</dbReference>
<dbReference type="GO" id="GO:0046872">
    <property type="term" value="F:metal ion binding"/>
    <property type="evidence" value="ECO:0007669"/>
    <property type="project" value="UniProtKB-KW"/>
</dbReference>
<dbReference type="CDD" id="cd01335">
    <property type="entry name" value="Radical_SAM"/>
    <property type="match status" value="1"/>
</dbReference>
<comment type="cofactor">
    <cofactor evidence="9">
        <name>[4Fe-4S] cluster</name>
        <dbReference type="ChEBI" id="CHEBI:49883"/>
    </cofactor>
    <text evidence="9">Binds 2 [4Fe-4S] clusters per subunit. One cluster is coordinated with 3 cysteines and an exchangeable S-adenosyl-L-methionine.</text>
</comment>
<dbReference type="NCBIfam" id="NF004019">
    <property type="entry name" value="PRK05481.1"/>
    <property type="match status" value="1"/>
</dbReference>
<feature type="binding site" evidence="9">
    <location>
        <position position="122"/>
    </location>
    <ligand>
        <name>[4Fe-4S] cluster</name>
        <dbReference type="ChEBI" id="CHEBI:49883"/>
        <label>1</label>
    </ligand>
</feature>
<dbReference type="GO" id="GO:0009249">
    <property type="term" value="P:protein lipoylation"/>
    <property type="evidence" value="ECO:0007669"/>
    <property type="project" value="UniProtKB-UniRule"/>
</dbReference>
<dbReference type="InterPro" id="IPR007197">
    <property type="entry name" value="rSAM"/>
</dbReference>
<dbReference type="SUPFAM" id="SSF102114">
    <property type="entry name" value="Radical SAM enzymes"/>
    <property type="match status" value="1"/>
</dbReference>
<dbReference type="Pfam" id="PF04055">
    <property type="entry name" value="Radical_SAM"/>
    <property type="match status" value="1"/>
</dbReference>
<keyword evidence="3 9" id="KW-0808">Transferase</keyword>
<feature type="domain" description="Radical SAM core" evidence="10">
    <location>
        <begin position="125"/>
        <end position="346"/>
    </location>
</feature>
<evidence type="ECO:0000256" key="9">
    <source>
        <dbReference type="HAMAP-Rule" id="MF_03123"/>
    </source>
</evidence>
<dbReference type="InterPro" id="IPR058240">
    <property type="entry name" value="rSAM_sf"/>
</dbReference>
<evidence type="ECO:0000256" key="5">
    <source>
        <dbReference type="ARBA" id="ARBA00022723"/>
    </source>
</evidence>
<dbReference type="SFLD" id="SFLDS00029">
    <property type="entry name" value="Radical_SAM"/>
    <property type="match status" value="1"/>
</dbReference>
<dbReference type="PANTHER" id="PTHR10949:SF0">
    <property type="entry name" value="LIPOYL SYNTHASE, MITOCHONDRIAL"/>
    <property type="match status" value="1"/>
</dbReference>
<feature type="binding site" evidence="9">
    <location>
        <position position="149"/>
    </location>
    <ligand>
        <name>[4Fe-4S] cluster</name>
        <dbReference type="ChEBI" id="CHEBI:49883"/>
        <label>2</label>
        <note>4Fe-4S-S-AdoMet</note>
    </ligand>
</feature>
<evidence type="ECO:0000256" key="3">
    <source>
        <dbReference type="ARBA" id="ARBA00022679"/>
    </source>
</evidence>
<reference evidence="11 12" key="1">
    <citation type="submission" date="2023-10" db="EMBL/GenBank/DDBJ databases">
        <authorList>
            <person name="Maclean D."/>
            <person name="Macfadyen A."/>
        </authorList>
    </citation>
    <scope>NUCLEOTIDE SEQUENCE [LARGE SCALE GENOMIC DNA]</scope>
</reference>
<dbReference type="SFLD" id="SFLDG01058">
    <property type="entry name" value="lipoyl_synthase_like"/>
    <property type="match status" value="1"/>
</dbReference>
<dbReference type="PROSITE" id="PS51918">
    <property type="entry name" value="RADICAL_SAM"/>
    <property type="match status" value="1"/>
</dbReference>
<dbReference type="InterPro" id="IPR031691">
    <property type="entry name" value="LIAS_N"/>
</dbReference>